<sequence>MTLFGLCIIDDGVAKTLCPKVPQKNKRNEKCVARFITQDSCQGAGGSWTQVQTNFIEKFASKDKGVAYEPHLITQGTGEGKQGLVLADSPEVLDAPSTVVNHNGMNMDGKFSSYKWKIPHFPSNTPQRCVLRISEENNPKTLAVDGKTKLQLALNTAQLGRTFQDRSHVIHLKPRSSLLQKFQNSKIFYIGGMGKRGNIVQTYPAMEYRFTPESITVSRNDVLCFAWSGSNDNPDNEGQGKKRSDRTNVCWVKEGCQSLKPKACTSLPLEVVEQADKFSADKLNLHLNTGCYNGNPNKLNVQLDNAPASCNPPCFRITERGTYCYMSTRNNNFSNRRHMGQITVMKTIFVWGCLMATLIEPCISDMYLHAPPGSNNRLNGNQDNVRNANRLFDSQNNGKAGYNVGDSLDSNPGDNIQEFRQLPQEYYMSGCDAKAKTEVDIMWTNQHGTGPGTNDMVETQVILQYMCQPYPQGKMATNDVNKEFEYHTIRNGQTLTTQSFVKNARENAYIRRDRGLHEPANYYQAYYRRERNKVMTLLLILQACSLLINNLKVIYRFIRDKMPQGQGGAWRYNITTSDVPREFTAKNNNEIKNNPKTKAVDNKTDLQIALNTAQLGRTFQDRSHVIILKPRSKLPMKFQHSNIYYINGMGKRGNIVQAYPAMEYRFYPERLTVTTDDVVCFVWSGSNNNQNNAGEGTARTDRTNVCWIKEGCQSLKPAACSSLPLEVVDHVDEFDAAKLNVHLNKGCYTGGKTLQAQLNNAPASCNPPCFRITKPGTYCYMGTRNNNFSNRRSDRTNLCWVNKGCQSLKPEACASLPLEVVEQADTFYQYFEVMKTIFVWGCLMATLIELCISDMYLHAPPGSNNRLNGNQDNVRNANRLFDSQNNGKAGYNVGDSLDSNPGDNIREFRQLPQEYYMSGCDAKAKTEVDIMWTNQHGTGPDTNDMVETQVILQYMCQPYPQGKMATNDVNKEFEYHTIRNVKIRLFTADQKLKGDLPIYTRQNAAGTRRGLEVPEERDYYPYWGPTPWRDIAIMVSDKKTEQLMKEYVNSPHYGHKYLCIMPTKLAGNDDCPPDNANVKGEKCVAKYITSEKCKAAGGTWTKFITNYVEKTAGVLSTCHNVGEMKLARGIPYEPHKISQGADQKEQFVLVHKPPEVIYAPSTVVNHNGMSMEGKFSSYKWKVPCFPTNTTQRCVLRIRYNITTRDVPRGFTARNNHKVKNNPKTKAVDKTTVLQIALNTAQLGRTFQDRSHVIILKPRSKLPMKFQHSSIYYINGMGKRGNIVQAYPAMEYRFYPERLTVTTEDVVCFVWSGSNNNQNNAGEGTARTDRTNVCWIKEGCQSLKPAACSSLPLEVVDHVDEFDAAKLNVHLNKGCYTGGKTLQAQLNNAPASCNPPCFRITKPGTYCYMGTRNNNFSNRRHIGQIKLITTSLQLNRCGPHHTNYAVRRFNLPIGQTKTMKYSLIWGCFVAVLLRPCMSDVYLHTPPGSNNRLNGGQANVRNANRLFDSQNNGKAGYNVGDKQNANPGENIPEILQKPMEFYMSGCSDKAKTEVEVMWTNQHGTGLETDDMVESQIILQFMCQPYPREKMATSDVNSEFEYHTIRNGQSSTAQVAFRPGHRENAYISKGVGLHEPANYYQSYYTRKRNSGLYTDDQKLTADRAIHTRQNPGGTRRGLEVPEERDYFPYWGPTPWKDIAIMVSDNKTEKLMKDYVNDKHYGFKYMCIMDSGVHGNPKCVGPYITQQDCKKHKGRWVRFITNYLEKTGGVLSTCHGEGNEKLSRGVPYEAHKISQGSDNPSQFVLLHESPEVIFAPSTVVNHNGISSNGKFSSYKWKVPCFPTNITQRCVLRIRYNITSDDVPRGFNASNNGQVKNNPTTKTVDGKTDLQLALNTAQVGRTFQDRSHVFILKARNKMEKKHQHRNIYYIFGMGKRGNIVQTYPAMEYRFFPERRRVTTEDVVCFVWSGSNNNPGGNAGNGQAGSDRTNVCWVKEGCSSLKPAACSSLPTEVVEQVVDYDDPEGLNLFLNKGCYTGAAALQNQLNNAPASCNPPCFRIRKPGKYCYMGTRNNNFSNRRHIGVIEVVNP</sequence>
<dbReference type="InterPro" id="IPR053320">
    <property type="entry name" value="Protein_DD3-3_O-glyco"/>
</dbReference>
<reference evidence="1 2" key="1">
    <citation type="journal article" date="2018" name="Sci. Rep.">
        <title>Comparative analysis of the Pocillopora damicornis genome highlights role of immune system in coral evolution.</title>
        <authorList>
            <person name="Cunning R."/>
            <person name="Bay R.A."/>
            <person name="Gillette P."/>
            <person name="Baker A.C."/>
            <person name="Traylor-Knowles N."/>
        </authorList>
    </citation>
    <scope>NUCLEOTIDE SEQUENCE [LARGE SCALE GENOMIC DNA]</scope>
    <source>
        <strain evidence="1">RSMAS</strain>
        <tissue evidence="1">Whole animal</tissue>
    </source>
</reference>
<protein>
    <recommendedName>
        <fullName evidence="3">Protein DD3-3</fullName>
    </recommendedName>
</protein>
<dbReference type="STRING" id="46731.A0A3M6V6G1"/>
<dbReference type="PANTHER" id="PTHR35170:SF2">
    <property type="entry name" value="PROTEIN DD3-3"/>
    <property type="match status" value="1"/>
</dbReference>
<organism evidence="1 2">
    <name type="scientific">Pocillopora damicornis</name>
    <name type="common">Cauliflower coral</name>
    <name type="synonym">Millepora damicornis</name>
    <dbReference type="NCBI Taxonomy" id="46731"/>
    <lineage>
        <taxon>Eukaryota</taxon>
        <taxon>Metazoa</taxon>
        <taxon>Cnidaria</taxon>
        <taxon>Anthozoa</taxon>
        <taxon>Hexacorallia</taxon>
        <taxon>Scleractinia</taxon>
        <taxon>Astrocoeniina</taxon>
        <taxon>Pocilloporidae</taxon>
        <taxon>Pocillopora</taxon>
    </lineage>
</organism>
<gene>
    <name evidence="1" type="ORF">pdam_00003549</name>
</gene>
<keyword evidence="2" id="KW-1185">Reference proteome</keyword>
<name>A0A3M6V6G1_POCDA</name>
<proteinExistence type="predicted"/>
<dbReference type="Proteomes" id="UP000275408">
    <property type="component" value="Unassembled WGS sequence"/>
</dbReference>
<evidence type="ECO:0000313" key="1">
    <source>
        <dbReference type="EMBL" id="RMX61485.1"/>
    </source>
</evidence>
<comment type="caution">
    <text evidence="1">The sequence shown here is derived from an EMBL/GenBank/DDBJ whole genome shotgun (WGS) entry which is preliminary data.</text>
</comment>
<dbReference type="PANTHER" id="PTHR35170">
    <property type="entry name" value="PROTEIN DD3-3"/>
    <property type="match status" value="1"/>
</dbReference>
<dbReference type="OrthoDB" id="167398at2759"/>
<evidence type="ECO:0008006" key="3">
    <source>
        <dbReference type="Google" id="ProtNLM"/>
    </source>
</evidence>
<dbReference type="EMBL" id="RCHS01000010">
    <property type="protein sequence ID" value="RMX61485.1"/>
    <property type="molecule type" value="Genomic_DNA"/>
</dbReference>
<evidence type="ECO:0000313" key="2">
    <source>
        <dbReference type="Proteomes" id="UP000275408"/>
    </source>
</evidence>
<accession>A0A3M6V6G1</accession>